<dbReference type="InterPro" id="IPR023027">
    <property type="entry name" value="Mannitol_DH_CS"/>
</dbReference>
<dbReference type="InterPro" id="IPR013328">
    <property type="entry name" value="6PGD_dom2"/>
</dbReference>
<accession>A0ABW8LMF6</accession>
<keyword evidence="4 9" id="KW-0560">Oxidoreductase</keyword>
<evidence type="ECO:0000256" key="3">
    <source>
        <dbReference type="ARBA" id="ARBA00016219"/>
    </source>
</evidence>
<dbReference type="GO" id="GO:0016491">
    <property type="term" value="F:oxidoreductase activity"/>
    <property type="evidence" value="ECO:0007669"/>
    <property type="project" value="UniProtKB-KW"/>
</dbReference>
<dbReference type="InterPro" id="IPR013118">
    <property type="entry name" value="Mannitol_DH_C"/>
</dbReference>
<dbReference type="EC" id="1.1.1.17" evidence="2"/>
<dbReference type="InterPro" id="IPR050988">
    <property type="entry name" value="Mannitol_DH/Oxidoreductase"/>
</dbReference>
<comment type="catalytic activity">
    <reaction evidence="6">
        <text>D-mannitol 1-phosphate + NAD(+) = beta-D-fructose 6-phosphate + NADH + H(+)</text>
        <dbReference type="Rhea" id="RHEA:19661"/>
        <dbReference type="ChEBI" id="CHEBI:15378"/>
        <dbReference type="ChEBI" id="CHEBI:57540"/>
        <dbReference type="ChEBI" id="CHEBI:57634"/>
        <dbReference type="ChEBI" id="CHEBI:57945"/>
        <dbReference type="ChEBI" id="CHEBI:61381"/>
        <dbReference type="EC" id="1.1.1.17"/>
    </reaction>
</comment>
<dbReference type="SUPFAM" id="SSF48179">
    <property type="entry name" value="6-phosphogluconate dehydrogenase C-terminal domain-like"/>
    <property type="match status" value="1"/>
</dbReference>
<evidence type="ECO:0000256" key="6">
    <source>
        <dbReference type="ARBA" id="ARBA00048615"/>
    </source>
</evidence>
<protein>
    <recommendedName>
        <fullName evidence="3">Mannitol-1-phosphate 5-dehydrogenase</fullName>
        <ecNumber evidence="2">1.1.1.17</ecNumber>
    </recommendedName>
</protein>
<dbReference type="PRINTS" id="PR00084">
    <property type="entry name" value="MTLDHDRGNASE"/>
</dbReference>
<organism evidence="9 10">
    <name type="scientific">Streptomyces milbemycinicus</name>
    <dbReference type="NCBI Taxonomy" id="476552"/>
    <lineage>
        <taxon>Bacteria</taxon>
        <taxon>Bacillati</taxon>
        <taxon>Actinomycetota</taxon>
        <taxon>Actinomycetes</taxon>
        <taxon>Kitasatosporales</taxon>
        <taxon>Streptomycetaceae</taxon>
        <taxon>Streptomyces</taxon>
    </lineage>
</organism>
<dbReference type="PROSITE" id="PS00974">
    <property type="entry name" value="MANNITOL_DHGENASE"/>
    <property type="match status" value="1"/>
</dbReference>
<reference evidence="9 10" key="1">
    <citation type="submission" date="2024-11" db="EMBL/GenBank/DDBJ databases">
        <title>The Natural Products Discovery Center: Release of the First 8490 Sequenced Strains for Exploring Actinobacteria Biosynthetic Diversity.</title>
        <authorList>
            <person name="Kalkreuter E."/>
            <person name="Kautsar S.A."/>
            <person name="Yang D."/>
            <person name="Bader C.D."/>
            <person name="Teijaro C.N."/>
            <person name="Fluegel L."/>
            <person name="Davis C.M."/>
            <person name="Simpson J.R."/>
            <person name="Lauterbach L."/>
            <person name="Steele A.D."/>
            <person name="Gui C."/>
            <person name="Meng S."/>
            <person name="Li G."/>
            <person name="Viehrig K."/>
            <person name="Ye F."/>
            <person name="Su P."/>
            <person name="Kiefer A.F."/>
            <person name="Nichols A."/>
            <person name="Cepeda A.J."/>
            <person name="Yan W."/>
            <person name="Fan B."/>
            <person name="Jiang Y."/>
            <person name="Adhikari A."/>
            <person name="Zheng C.-J."/>
            <person name="Schuster L."/>
            <person name="Cowan T.M."/>
            <person name="Smanski M.J."/>
            <person name="Chevrette M.G."/>
            <person name="De Carvalho L.P.S."/>
            <person name="Shen B."/>
        </authorList>
    </citation>
    <scope>NUCLEOTIDE SEQUENCE [LARGE SCALE GENOMIC DNA]</scope>
    <source>
        <strain evidence="9 10">NPDC020863</strain>
    </source>
</reference>
<dbReference type="Gene3D" id="3.40.50.720">
    <property type="entry name" value="NAD(P)-binding Rossmann-like Domain"/>
    <property type="match status" value="1"/>
</dbReference>
<feature type="domain" description="Mannitol dehydrogenase C-terminal" evidence="8">
    <location>
        <begin position="316"/>
        <end position="491"/>
    </location>
</feature>
<dbReference type="Proteomes" id="UP001620295">
    <property type="component" value="Unassembled WGS sequence"/>
</dbReference>
<proteinExistence type="inferred from homology"/>
<dbReference type="Pfam" id="PF08125">
    <property type="entry name" value="Mannitol_dh_C"/>
    <property type="match status" value="1"/>
</dbReference>
<comment type="caution">
    <text evidence="9">The sequence shown here is derived from an EMBL/GenBank/DDBJ whole genome shotgun (WGS) entry which is preliminary data.</text>
</comment>
<dbReference type="SUPFAM" id="SSF51735">
    <property type="entry name" value="NAD(P)-binding Rossmann-fold domains"/>
    <property type="match status" value="1"/>
</dbReference>
<dbReference type="InterPro" id="IPR036291">
    <property type="entry name" value="NAD(P)-bd_dom_sf"/>
</dbReference>
<dbReference type="Gene3D" id="1.10.1040.10">
    <property type="entry name" value="N-(1-d-carboxylethyl)-l-norvaline Dehydrogenase, domain 2"/>
    <property type="match status" value="1"/>
</dbReference>
<dbReference type="PANTHER" id="PTHR43362">
    <property type="entry name" value="MANNITOL DEHYDROGENASE DSF1-RELATED"/>
    <property type="match status" value="1"/>
</dbReference>
<sequence>MSATPHDRAAPHDRATPAPGRLSAATLHAVPAESRPAVDPGALRPRIVHLGIGAFHRAHQAVYTEQAEVTAGGGWGIAGVTQRSSAVVDALRPQDGLYSLTERRPDGPLTRVVGTVTEVLHAADDGARLTELLASPDVTVVTLTVTEKGYRRDPATGGLDLTDPLVSGDLAQSDPVRDSLAGAPAAPATVVGQLAYGLRARLRSGGAPLSVVSCDNMAGNGAVVRRLVRDFLSATRWHERERLLEWTATAVAFPSTVVDRIVPATTEGDLRTAARALTLRDEGAVTAEPFTQWVLEDTFAADRPRWEAGGARFVTDVAPYQLTKLRLLNGSHSLIAYLGLAAGCETVADVMATGWGEDTVRAYCAEAAASLPPADGLDIPGYVDSLVHRFANPAMHHRIRQIAADGSLKIPERWLAPLRELRAAGHGTPLLAAALAAWARATRDTPAEDPAAEQLRRAWDRPAPDALRTLLLLLGAEDLAEDTALVTAVHRELNSPTVPPL</sequence>
<dbReference type="Pfam" id="PF01232">
    <property type="entry name" value="Mannitol_dh"/>
    <property type="match status" value="1"/>
</dbReference>
<feature type="domain" description="Mannitol dehydrogenase N-terminal" evidence="7">
    <location>
        <begin position="46"/>
        <end position="307"/>
    </location>
</feature>
<keyword evidence="5" id="KW-0520">NAD</keyword>
<evidence type="ECO:0000313" key="10">
    <source>
        <dbReference type="Proteomes" id="UP001620295"/>
    </source>
</evidence>
<evidence type="ECO:0000256" key="5">
    <source>
        <dbReference type="ARBA" id="ARBA00023027"/>
    </source>
</evidence>
<dbReference type="EMBL" id="JBJDQH010000004">
    <property type="protein sequence ID" value="MFK4265900.1"/>
    <property type="molecule type" value="Genomic_DNA"/>
</dbReference>
<comment type="similarity">
    <text evidence="1">Belongs to the mannitol dehydrogenase family.</text>
</comment>
<keyword evidence="10" id="KW-1185">Reference proteome</keyword>
<evidence type="ECO:0000256" key="1">
    <source>
        <dbReference type="ARBA" id="ARBA00006541"/>
    </source>
</evidence>
<gene>
    <name evidence="9" type="ORF">ACI2L5_13265</name>
</gene>
<evidence type="ECO:0000313" key="9">
    <source>
        <dbReference type="EMBL" id="MFK4265900.1"/>
    </source>
</evidence>
<evidence type="ECO:0000259" key="8">
    <source>
        <dbReference type="Pfam" id="PF08125"/>
    </source>
</evidence>
<evidence type="ECO:0000256" key="2">
    <source>
        <dbReference type="ARBA" id="ARBA00012939"/>
    </source>
</evidence>
<dbReference type="InterPro" id="IPR000669">
    <property type="entry name" value="Mannitol_DH"/>
</dbReference>
<name>A0ABW8LMF6_9ACTN</name>
<dbReference type="PANTHER" id="PTHR43362:SF1">
    <property type="entry name" value="MANNITOL DEHYDROGENASE 2-RELATED"/>
    <property type="match status" value="1"/>
</dbReference>
<dbReference type="RefSeq" id="WP_358640727.1">
    <property type="nucleotide sequence ID" value="NZ_JBFAEV010000017.1"/>
</dbReference>
<evidence type="ECO:0000256" key="4">
    <source>
        <dbReference type="ARBA" id="ARBA00023002"/>
    </source>
</evidence>
<dbReference type="InterPro" id="IPR008927">
    <property type="entry name" value="6-PGluconate_DH-like_C_sf"/>
</dbReference>
<dbReference type="InterPro" id="IPR013131">
    <property type="entry name" value="Mannitol_DH_N"/>
</dbReference>
<evidence type="ECO:0000259" key="7">
    <source>
        <dbReference type="Pfam" id="PF01232"/>
    </source>
</evidence>